<dbReference type="EMBL" id="GBRH01281360">
    <property type="protein sequence ID" value="JAD16535.1"/>
    <property type="molecule type" value="Transcribed_RNA"/>
</dbReference>
<organism evidence="1">
    <name type="scientific">Arundo donax</name>
    <name type="common">Giant reed</name>
    <name type="synonym">Donax arundinaceus</name>
    <dbReference type="NCBI Taxonomy" id="35708"/>
    <lineage>
        <taxon>Eukaryota</taxon>
        <taxon>Viridiplantae</taxon>
        <taxon>Streptophyta</taxon>
        <taxon>Embryophyta</taxon>
        <taxon>Tracheophyta</taxon>
        <taxon>Spermatophyta</taxon>
        <taxon>Magnoliopsida</taxon>
        <taxon>Liliopsida</taxon>
        <taxon>Poales</taxon>
        <taxon>Poaceae</taxon>
        <taxon>PACMAD clade</taxon>
        <taxon>Arundinoideae</taxon>
        <taxon>Arundineae</taxon>
        <taxon>Arundo</taxon>
    </lineage>
</organism>
<reference evidence="1" key="2">
    <citation type="journal article" date="2015" name="Data Brief">
        <title>Shoot transcriptome of the giant reed, Arundo donax.</title>
        <authorList>
            <person name="Barrero R.A."/>
            <person name="Guerrero F.D."/>
            <person name="Moolhuijzen P."/>
            <person name="Goolsby J.A."/>
            <person name="Tidwell J."/>
            <person name="Bellgard S.E."/>
            <person name="Bellgard M.I."/>
        </authorList>
    </citation>
    <scope>NUCLEOTIDE SEQUENCE</scope>
    <source>
        <tissue evidence="1">Shoot tissue taken approximately 20 cm above the soil surface</tissue>
    </source>
</reference>
<accession>A0A0A8XV41</accession>
<reference evidence="1" key="1">
    <citation type="submission" date="2014-09" db="EMBL/GenBank/DDBJ databases">
        <authorList>
            <person name="Magalhaes I.L.F."/>
            <person name="Oliveira U."/>
            <person name="Santos F.R."/>
            <person name="Vidigal T.H.D.A."/>
            <person name="Brescovit A.D."/>
            <person name="Santos A.J."/>
        </authorList>
    </citation>
    <scope>NUCLEOTIDE SEQUENCE</scope>
    <source>
        <tissue evidence="1">Shoot tissue taken approximately 20 cm above the soil surface</tissue>
    </source>
</reference>
<evidence type="ECO:0000313" key="1">
    <source>
        <dbReference type="EMBL" id="JAD16535.1"/>
    </source>
</evidence>
<proteinExistence type="predicted"/>
<name>A0A0A8XV41_ARUDO</name>
<dbReference type="AlphaFoldDB" id="A0A0A8XV41"/>
<sequence length="50" mass="5821">MIEGVSFISFQRILESKLTNSYMYYLWLLPELDFKYCSVGVFATNGQEMG</sequence>
<protein>
    <submittedName>
        <fullName evidence="1">Uncharacterized protein</fullName>
    </submittedName>
</protein>